<dbReference type="OrthoDB" id="2019266at2759"/>
<protein>
    <recommendedName>
        <fullName evidence="3">Methyltransferase domain-containing protein</fullName>
    </recommendedName>
</protein>
<proteinExistence type="predicted"/>
<reference evidence="1" key="1">
    <citation type="submission" date="2022-10" db="EMBL/GenBank/DDBJ databases">
        <title>Tapping the CABI collections for fungal endophytes: first genome assemblies for Collariella, Neodidymelliopsis, Ascochyta clinopodiicola, Didymella pomorum, Didymosphaeria variabile, Neocosmospora piperis and Neocucurbitaria cava.</title>
        <authorList>
            <person name="Hill R."/>
        </authorList>
    </citation>
    <scope>NUCLEOTIDE SEQUENCE</scope>
    <source>
        <strain evidence="1">IMI 355082</strain>
    </source>
</reference>
<dbReference type="AlphaFoldDB" id="A0A9W9D0K0"/>
<accession>A0A9W9D0K0</accession>
<evidence type="ECO:0000313" key="1">
    <source>
        <dbReference type="EMBL" id="KAJ4394783.1"/>
    </source>
</evidence>
<gene>
    <name evidence="1" type="ORF">N0V93_004003</name>
</gene>
<dbReference type="Gene3D" id="3.40.50.150">
    <property type="entry name" value="Vaccinia Virus protein VP39"/>
    <property type="match status" value="1"/>
</dbReference>
<dbReference type="InterPro" id="IPR029063">
    <property type="entry name" value="SAM-dependent_MTases_sf"/>
</dbReference>
<organism evidence="1 2">
    <name type="scientific">Gnomoniopsis smithogilvyi</name>
    <dbReference type="NCBI Taxonomy" id="1191159"/>
    <lineage>
        <taxon>Eukaryota</taxon>
        <taxon>Fungi</taxon>
        <taxon>Dikarya</taxon>
        <taxon>Ascomycota</taxon>
        <taxon>Pezizomycotina</taxon>
        <taxon>Sordariomycetes</taxon>
        <taxon>Sordariomycetidae</taxon>
        <taxon>Diaporthales</taxon>
        <taxon>Gnomoniaceae</taxon>
        <taxon>Gnomoniopsis</taxon>
    </lineage>
</organism>
<name>A0A9W9D0K0_9PEZI</name>
<evidence type="ECO:0000313" key="2">
    <source>
        <dbReference type="Proteomes" id="UP001140453"/>
    </source>
</evidence>
<dbReference type="EMBL" id="JAPEVB010000002">
    <property type="protein sequence ID" value="KAJ4394783.1"/>
    <property type="molecule type" value="Genomic_DNA"/>
</dbReference>
<keyword evidence="2" id="KW-1185">Reference proteome</keyword>
<comment type="caution">
    <text evidence="1">The sequence shown here is derived from an EMBL/GenBank/DDBJ whole genome shotgun (WGS) entry which is preliminary data.</text>
</comment>
<evidence type="ECO:0008006" key="3">
    <source>
        <dbReference type="Google" id="ProtNLM"/>
    </source>
</evidence>
<sequence>MSSTWRVDNRIPTQRLVIRFPQREQKDVAQDYKQCEVVDGDKITTVRFHDYALTYSIPDLYNQLFGGADSETQCISPQVMTELLREHVHLVLENGPSVSGKEHRSLRVLDFGAGNGMIGEEVRLLASAYNDGSLANSTSVVGFDILPEAKMAAERDRPGVYDAYIVADITEYVKNVRAEPVTVCLAGFNVLVSVSALSFGDASAAALRAAVSLVQNGGLILFNLKAGLLESEGIYAGAGGTSDEGTEIGFSGLLQKAVAERRLKILAKKTYCHRFSATGKPLYYVAVVAIKHMPLD</sequence>
<dbReference type="Proteomes" id="UP001140453">
    <property type="component" value="Unassembled WGS sequence"/>
</dbReference>
<dbReference type="SUPFAM" id="SSF53335">
    <property type="entry name" value="S-adenosyl-L-methionine-dependent methyltransferases"/>
    <property type="match status" value="1"/>
</dbReference>